<comment type="caution">
    <text evidence="2">The sequence shown here is derived from an EMBL/GenBank/DDBJ whole genome shotgun (WGS) entry which is preliminary data.</text>
</comment>
<name>A0A6G0XFZ6_9STRA</name>
<dbReference type="VEuPathDB" id="FungiDB:AeMF1_019863"/>
<dbReference type="Proteomes" id="UP000481153">
    <property type="component" value="Unassembled WGS sequence"/>
</dbReference>
<accession>A0A6G0XFZ6</accession>
<evidence type="ECO:0000313" key="3">
    <source>
        <dbReference type="Proteomes" id="UP000481153"/>
    </source>
</evidence>
<dbReference type="AlphaFoldDB" id="A0A6G0XFZ6"/>
<protein>
    <submittedName>
        <fullName evidence="2">Uncharacterized protein</fullName>
    </submittedName>
</protein>
<dbReference type="EMBL" id="VJMJ01000066">
    <property type="protein sequence ID" value="KAF0739206.1"/>
    <property type="molecule type" value="Genomic_DNA"/>
</dbReference>
<organism evidence="2 3">
    <name type="scientific">Aphanomyces euteiches</name>
    <dbReference type="NCBI Taxonomy" id="100861"/>
    <lineage>
        <taxon>Eukaryota</taxon>
        <taxon>Sar</taxon>
        <taxon>Stramenopiles</taxon>
        <taxon>Oomycota</taxon>
        <taxon>Saprolegniomycetes</taxon>
        <taxon>Saprolegniales</taxon>
        <taxon>Verrucalvaceae</taxon>
        <taxon>Aphanomyces</taxon>
    </lineage>
</organism>
<evidence type="ECO:0000256" key="1">
    <source>
        <dbReference type="SAM" id="Coils"/>
    </source>
</evidence>
<keyword evidence="3" id="KW-1185">Reference proteome</keyword>
<proteinExistence type="predicted"/>
<gene>
    <name evidence="2" type="ORF">Ae201684_005129</name>
</gene>
<evidence type="ECO:0000313" key="2">
    <source>
        <dbReference type="EMBL" id="KAF0739206.1"/>
    </source>
</evidence>
<reference evidence="2 3" key="1">
    <citation type="submission" date="2019-07" db="EMBL/GenBank/DDBJ databases">
        <title>Genomics analysis of Aphanomyces spp. identifies a new class of oomycete effector associated with host adaptation.</title>
        <authorList>
            <person name="Gaulin E."/>
        </authorList>
    </citation>
    <scope>NUCLEOTIDE SEQUENCE [LARGE SCALE GENOMIC DNA]</scope>
    <source>
        <strain evidence="2 3">ATCC 201684</strain>
    </source>
</reference>
<keyword evidence="1" id="KW-0175">Coiled coil</keyword>
<sequence>MEDAERKMRRRAYMRGMMKIYRDEFKKEMAYLRGKEFQLLREIHKLIQEKQQQLGKYNDTLTVLPWKEVALALKRDADEASESLDKLREEVSEHQRLIRDMERWIQSQLKIPTIPSTTMFTWRNTTLFADPTSRQLAKTWITKQIYHNANRVFQKYKYPTMDNPCDLYDFDIVASPGGVIEYIHRRQFDVNLSARTLLSMYQNVMGKLLSPDALFQTAVSEDSDATKLHTMHFPHDEVMHLLTGMFESETRSIFVGQEILQDDLLPKDKLKQRSRMLWYEVVPLATNKSRVRGLYIFTQFITHEGEPFPFEDEASRWGFDGSLYPENLKHQKFRQHVMTLASQKHIVSRNLVNQYLSTQVLSEYG</sequence>
<feature type="coiled-coil region" evidence="1">
    <location>
        <begin position="70"/>
        <end position="104"/>
    </location>
</feature>